<dbReference type="AlphaFoldDB" id="A0A223AQT0"/>
<protein>
    <submittedName>
        <fullName evidence="8">Glutamate:gamma-aminobutyrate antiporter</fullName>
    </submittedName>
</protein>
<evidence type="ECO:0000256" key="6">
    <source>
        <dbReference type="ARBA" id="ARBA00023136"/>
    </source>
</evidence>
<keyword evidence="5 7" id="KW-1133">Transmembrane helix</keyword>
<comment type="subcellular location">
    <subcellularLocation>
        <location evidence="1">Cell membrane</location>
        <topology evidence="1">Multi-pass membrane protein</topology>
    </subcellularLocation>
</comment>
<evidence type="ECO:0000313" key="9">
    <source>
        <dbReference type="Proteomes" id="UP000214689"/>
    </source>
</evidence>
<keyword evidence="6 7" id="KW-0472">Membrane</keyword>
<reference evidence="9" key="1">
    <citation type="submission" date="2016-05" db="EMBL/GenBank/DDBJ databases">
        <authorList>
            <person name="Holder M.E."/>
            <person name="Ajami N.J."/>
            <person name="Petrosino J.F."/>
        </authorList>
    </citation>
    <scope>NUCLEOTIDE SEQUENCE [LARGE SCALE GENOMIC DNA]</scope>
    <source>
        <strain evidence="9">ATCC 700696</strain>
    </source>
</reference>
<dbReference type="PIRSF" id="PIRSF006060">
    <property type="entry name" value="AA_transporter"/>
    <property type="match status" value="1"/>
</dbReference>
<dbReference type="PANTHER" id="PTHR42770">
    <property type="entry name" value="AMINO ACID TRANSPORTER-RELATED"/>
    <property type="match status" value="1"/>
</dbReference>
<feature type="transmembrane region" description="Helical" evidence="7">
    <location>
        <begin position="239"/>
        <end position="262"/>
    </location>
</feature>
<dbReference type="InterPro" id="IPR002293">
    <property type="entry name" value="AA/rel_permease1"/>
</dbReference>
<gene>
    <name evidence="8" type="ORF">AXF17_01685</name>
</gene>
<dbReference type="RefSeq" id="WP_094233529.1">
    <property type="nucleotide sequence ID" value="NZ_CP016199.1"/>
</dbReference>
<feature type="transmembrane region" description="Helical" evidence="7">
    <location>
        <begin position="291"/>
        <end position="315"/>
    </location>
</feature>
<dbReference type="GO" id="GO:0022857">
    <property type="term" value="F:transmembrane transporter activity"/>
    <property type="evidence" value="ECO:0007669"/>
    <property type="project" value="InterPro"/>
</dbReference>
<dbReference type="Proteomes" id="UP000214689">
    <property type="component" value="Chromosome"/>
</dbReference>
<keyword evidence="4 7" id="KW-0812">Transmembrane</keyword>
<feature type="transmembrane region" description="Helical" evidence="7">
    <location>
        <begin position="12"/>
        <end position="32"/>
    </location>
</feature>
<evidence type="ECO:0000313" key="8">
    <source>
        <dbReference type="EMBL" id="ASS37305.1"/>
    </source>
</evidence>
<feature type="transmembrane region" description="Helical" evidence="7">
    <location>
        <begin position="44"/>
        <end position="64"/>
    </location>
</feature>
<keyword evidence="2" id="KW-0813">Transport</keyword>
<dbReference type="InterPro" id="IPR050367">
    <property type="entry name" value="APC_superfamily"/>
</dbReference>
<evidence type="ECO:0000256" key="3">
    <source>
        <dbReference type="ARBA" id="ARBA00022475"/>
    </source>
</evidence>
<proteinExistence type="predicted"/>
<evidence type="ECO:0000256" key="4">
    <source>
        <dbReference type="ARBA" id="ARBA00022692"/>
    </source>
</evidence>
<dbReference type="EMBL" id="CP016199">
    <property type="protein sequence ID" value="ASS37305.1"/>
    <property type="molecule type" value="Genomic_DNA"/>
</dbReference>
<feature type="transmembrane region" description="Helical" evidence="7">
    <location>
        <begin position="98"/>
        <end position="118"/>
    </location>
</feature>
<keyword evidence="3" id="KW-1003">Cell membrane</keyword>
<dbReference type="GO" id="GO:0005886">
    <property type="term" value="C:plasma membrane"/>
    <property type="evidence" value="ECO:0007669"/>
    <property type="project" value="UniProtKB-SubCell"/>
</dbReference>
<sequence length="491" mass="53769">MNNKELNKKRKIHQLGVFGFFAMTASMVMTVYEYPSFASSGFKLVFFLIIGGLFWFLPVSLCSAEMATVDGWEKGGIYSWVGNTLGQRWGFSALFFQWFQITVGFVTMCFFILAALAYVFKLDALYKNPLAMFFGVAIIVWALTFTQLGGTKYTEKISKIGLTAGIAIPILVLIIGLVAYFMTGGKSQIDLSAKSLVPNFSDTHTLVIFASFILAYMGVEASASHVHELKEPNKMYPEVMIMLTILTICLDALGGLAVATTLPAKTLNGNLSYGVIETFENIYIIHFGKQFSWLVFVIALLLALGVFAEISAWIVGPSKALLEAANDGILPAKFAETNKNGVSVFTIMVQAVIVTIWDAVLCGSIAISGGSDSSVGYLTAIGLTVVIYLAAYVLFFLGYFVLILRKGDSKREFHIPGGNAVKLIVAAVGLFMTIATLVISFFPSSKLTAADNRVYQIILIVFFIISMATPLIIYSNRYRWSSNRKAKSSKK</sequence>
<evidence type="ECO:0000256" key="7">
    <source>
        <dbReference type="SAM" id="Phobius"/>
    </source>
</evidence>
<feature type="transmembrane region" description="Helical" evidence="7">
    <location>
        <begin position="203"/>
        <end position="219"/>
    </location>
</feature>
<dbReference type="Pfam" id="PF13520">
    <property type="entry name" value="AA_permease_2"/>
    <property type="match status" value="1"/>
</dbReference>
<feature type="transmembrane region" description="Helical" evidence="7">
    <location>
        <begin position="130"/>
        <end position="148"/>
    </location>
</feature>
<dbReference type="PANTHER" id="PTHR42770:SF15">
    <property type="entry name" value="GLUTAMATE_GAMMA-AMINOBUTYRATE ANTIPORTER-RELATED"/>
    <property type="match status" value="1"/>
</dbReference>
<evidence type="ECO:0000256" key="5">
    <source>
        <dbReference type="ARBA" id="ARBA00022989"/>
    </source>
</evidence>
<organism evidence="8 9">
    <name type="scientific">Mogibacterium pumilum</name>
    <dbReference type="NCBI Taxonomy" id="86332"/>
    <lineage>
        <taxon>Bacteria</taxon>
        <taxon>Bacillati</taxon>
        <taxon>Bacillota</taxon>
        <taxon>Clostridia</taxon>
        <taxon>Peptostreptococcales</taxon>
        <taxon>Anaerovoracaceae</taxon>
        <taxon>Mogibacterium</taxon>
    </lineage>
</organism>
<evidence type="ECO:0000256" key="1">
    <source>
        <dbReference type="ARBA" id="ARBA00004651"/>
    </source>
</evidence>
<dbReference type="OrthoDB" id="92719at2"/>
<feature type="transmembrane region" description="Helical" evidence="7">
    <location>
        <begin position="160"/>
        <end position="183"/>
    </location>
</feature>
<accession>A0A223AQT0</accession>
<feature type="transmembrane region" description="Helical" evidence="7">
    <location>
        <begin position="423"/>
        <end position="442"/>
    </location>
</feature>
<keyword evidence="9" id="KW-1185">Reference proteome</keyword>
<feature type="transmembrane region" description="Helical" evidence="7">
    <location>
        <begin position="454"/>
        <end position="474"/>
    </location>
</feature>
<dbReference type="Gene3D" id="1.20.1740.10">
    <property type="entry name" value="Amino acid/polyamine transporter I"/>
    <property type="match status" value="1"/>
</dbReference>
<feature type="transmembrane region" description="Helical" evidence="7">
    <location>
        <begin position="375"/>
        <end position="402"/>
    </location>
</feature>
<name>A0A223AQT0_9FIRM</name>
<feature type="transmembrane region" description="Helical" evidence="7">
    <location>
        <begin position="342"/>
        <end position="369"/>
    </location>
</feature>
<evidence type="ECO:0000256" key="2">
    <source>
        <dbReference type="ARBA" id="ARBA00022448"/>
    </source>
</evidence>